<keyword evidence="1" id="KW-0732">Signal</keyword>
<feature type="chain" id="PRO_5013359165" evidence="1">
    <location>
        <begin position="27"/>
        <end position="145"/>
    </location>
</feature>
<dbReference type="InterPro" id="IPR009420">
    <property type="entry name" value="FlhE"/>
</dbReference>
<dbReference type="Proteomes" id="UP000184346">
    <property type="component" value="Unassembled WGS sequence"/>
</dbReference>
<gene>
    <name evidence="2" type="ORF">SAMN02745148_02967</name>
</gene>
<dbReference type="OrthoDB" id="7064581at2"/>
<keyword evidence="2" id="KW-0969">Cilium</keyword>
<organism evidence="2 3">
    <name type="scientific">Modicisalibacter ilicicola DSM 19980</name>
    <dbReference type="NCBI Taxonomy" id="1121942"/>
    <lineage>
        <taxon>Bacteria</taxon>
        <taxon>Pseudomonadati</taxon>
        <taxon>Pseudomonadota</taxon>
        <taxon>Gammaproteobacteria</taxon>
        <taxon>Oceanospirillales</taxon>
        <taxon>Halomonadaceae</taxon>
        <taxon>Modicisalibacter</taxon>
    </lineage>
</organism>
<sequence>MKRCSAARHSLLALLLGLLMLPPAQADSGSWVGDAPSVRLFTPGRVAKSAAIAPPGRLPSDARIRRVAWRFEPPVDQPLLEAWLCHRRCLPLSMARGASEALAGLAADQPLYFLFRLPAEAHADTPFRLRGLQVIVDYRSNADLP</sequence>
<dbReference type="RefSeq" id="WP_072824251.1">
    <property type="nucleotide sequence ID" value="NZ_FQUJ01000014.1"/>
</dbReference>
<dbReference type="AlphaFoldDB" id="A0A1M5CLG0"/>
<keyword evidence="2" id="KW-0282">Flagellum</keyword>
<proteinExistence type="predicted"/>
<feature type="signal peptide" evidence="1">
    <location>
        <begin position="1"/>
        <end position="26"/>
    </location>
</feature>
<reference evidence="2 3" key="1">
    <citation type="submission" date="2016-11" db="EMBL/GenBank/DDBJ databases">
        <authorList>
            <person name="Jaros S."/>
            <person name="Januszkiewicz K."/>
            <person name="Wedrychowicz H."/>
        </authorList>
    </citation>
    <scope>NUCLEOTIDE SEQUENCE [LARGE SCALE GENOMIC DNA]</scope>
    <source>
        <strain evidence="2 3">DSM 19980</strain>
    </source>
</reference>
<evidence type="ECO:0000313" key="2">
    <source>
        <dbReference type="EMBL" id="SHF55539.1"/>
    </source>
</evidence>
<protein>
    <submittedName>
        <fullName evidence="2">Flagellar protein FlhE</fullName>
    </submittedName>
</protein>
<evidence type="ECO:0000313" key="3">
    <source>
        <dbReference type="Proteomes" id="UP000184346"/>
    </source>
</evidence>
<dbReference type="Pfam" id="PF06366">
    <property type="entry name" value="FlhE"/>
    <property type="match status" value="1"/>
</dbReference>
<name>A0A1M5CLG0_9GAMM</name>
<dbReference type="STRING" id="1121942.SAMN02745148_02967"/>
<keyword evidence="3" id="KW-1185">Reference proteome</keyword>
<accession>A0A1M5CLG0</accession>
<dbReference type="EMBL" id="FQUJ01000014">
    <property type="protein sequence ID" value="SHF55539.1"/>
    <property type="molecule type" value="Genomic_DNA"/>
</dbReference>
<evidence type="ECO:0000256" key="1">
    <source>
        <dbReference type="SAM" id="SignalP"/>
    </source>
</evidence>
<keyword evidence="2" id="KW-0966">Cell projection</keyword>